<dbReference type="InterPro" id="IPR013249">
    <property type="entry name" value="RNA_pol_sigma70_r4_t2"/>
</dbReference>
<comment type="similarity">
    <text evidence="1">Belongs to the sigma-70 factor family. ECF subfamily.</text>
</comment>
<evidence type="ECO:0000256" key="3">
    <source>
        <dbReference type="ARBA" id="ARBA00023082"/>
    </source>
</evidence>
<feature type="domain" description="RNA polymerase sigma factor 70 region 4 type 2" evidence="6">
    <location>
        <begin position="140"/>
        <end position="190"/>
    </location>
</feature>
<dbReference type="EMBL" id="SLWS01000001">
    <property type="protein sequence ID" value="TCO65756.1"/>
    <property type="molecule type" value="Genomic_DNA"/>
</dbReference>
<dbReference type="AlphaFoldDB" id="A0A4R2K718"/>
<dbReference type="InterPro" id="IPR013324">
    <property type="entry name" value="RNA_pol_sigma_r3/r4-like"/>
</dbReference>
<protein>
    <submittedName>
        <fullName evidence="7">RNA polymerase sigma-70 factor (ECF subfamily)</fullName>
    </submittedName>
</protein>
<dbReference type="Gene3D" id="1.10.10.10">
    <property type="entry name" value="Winged helix-like DNA-binding domain superfamily/Winged helix DNA-binding domain"/>
    <property type="match status" value="1"/>
</dbReference>
<dbReference type="InterPro" id="IPR039425">
    <property type="entry name" value="RNA_pol_sigma-70-like"/>
</dbReference>
<dbReference type="InterPro" id="IPR013325">
    <property type="entry name" value="RNA_pol_sigma_r2"/>
</dbReference>
<keyword evidence="8" id="KW-1185">Reference proteome</keyword>
<dbReference type="Gene3D" id="1.10.1740.10">
    <property type="match status" value="1"/>
</dbReference>
<feature type="domain" description="RNA polymerase sigma-70 region 2" evidence="5">
    <location>
        <begin position="41"/>
        <end position="110"/>
    </location>
</feature>
<evidence type="ECO:0000259" key="5">
    <source>
        <dbReference type="Pfam" id="PF04542"/>
    </source>
</evidence>
<dbReference type="InterPro" id="IPR007627">
    <property type="entry name" value="RNA_pol_sigma70_r2"/>
</dbReference>
<evidence type="ECO:0000313" key="7">
    <source>
        <dbReference type="EMBL" id="TCO65756.1"/>
    </source>
</evidence>
<evidence type="ECO:0000256" key="1">
    <source>
        <dbReference type="ARBA" id="ARBA00010641"/>
    </source>
</evidence>
<dbReference type="GO" id="GO:0006352">
    <property type="term" value="P:DNA-templated transcription initiation"/>
    <property type="evidence" value="ECO:0007669"/>
    <property type="project" value="InterPro"/>
</dbReference>
<dbReference type="InterPro" id="IPR036388">
    <property type="entry name" value="WH-like_DNA-bd_sf"/>
</dbReference>
<dbReference type="GO" id="GO:0003677">
    <property type="term" value="F:DNA binding"/>
    <property type="evidence" value="ECO:0007669"/>
    <property type="project" value="InterPro"/>
</dbReference>
<dbReference type="Pfam" id="PF08281">
    <property type="entry name" value="Sigma70_r4_2"/>
    <property type="match status" value="1"/>
</dbReference>
<reference evidence="7 8" key="1">
    <citation type="submission" date="2019-03" db="EMBL/GenBank/DDBJ databases">
        <title>Genomic Encyclopedia of Type Strains, Phase IV (KMG-IV): sequencing the most valuable type-strain genomes for metagenomic binning, comparative biology and taxonomic classification.</title>
        <authorList>
            <person name="Goeker M."/>
        </authorList>
    </citation>
    <scope>NUCLEOTIDE SEQUENCE [LARGE SCALE GENOMIC DNA]</scope>
    <source>
        <strain evidence="7 8">DSM 45934</strain>
    </source>
</reference>
<keyword evidence="2" id="KW-0805">Transcription regulation</keyword>
<evidence type="ECO:0000256" key="4">
    <source>
        <dbReference type="ARBA" id="ARBA00023163"/>
    </source>
</evidence>
<dbReference type="SUPFAM" id="SSF88946">
    <property type="entry name" value="Sigma2 domain of RNA polymerase sigma factors"/>
    <property type="match status" value="1"/>
</dbReference>
<dbReference type="RefSeq" id="WP_243726678.1">
    <property type="nucleotide sequence ID" value="NZ_SLWS01000001.1"/>
</dbReference>
<evidence type="ECO:0000313" key="8">
    <source>
        <dbReference type="Proteomes" id="UP000295680"/>
    </source>
</evidence>
<name>A0A4R2K718_9PSEU</name>
<proteinExistence type="inferred from homology"/>
<dbReference type="NCBIfam" id="TIGR02937">
    <property type="entry name" value="sigma70-ECF"/>
    <property type="match status" value="1"/>
</dbReference>
<dbReference type="GO" id="GO:0016987">
    <property type="term" value="F:sigma factor activity"/>
    <property type="evidence" value="ECO:0007669"/>
    <property type="project" value="UniProtKB-KW"/>
</dbReference>
<keyword evidence="3" id="KW-0731">Sigma factor</keyword>
<dbReference type="SUPFAM" id="SSF88659">
    <property type="entry name" value="Sigma3 and sigma4 domains of RNA polymerase sigma factors"/>
    <property type="match status" value="1"/>
</dbReference>
<evidence type="ECO:0000256" key="2">
    <source>
        <dbReference type="ARBA" id="ARBA00023015"/>
    </source>
</evidence>
<dbReference type="PANTHER" id="PTHR43133:SF25">
    <property type="entry name" value="RNA POLYMERASE SIGMA FACTOR RFAY-RELATED"/>
    <property type="match status" value="1"/>
</dbReference>
<dbReference type="PANTHER" id="PTHR43133">
    <property type="entry name" value="RNA POLYMERASE ECF-TYPE SIGMA FACTO"/>
    <property type="match status" value="1"/>
</dbReference>
<accession>A0A4R2K718</accession>
<dbReference type="InterPro" id="IPR014284">
    <property type="entry name" value="RNA_pol_sigma-70_dom"/>
</dbReference>
<keyword evidence="4" id="KW-0804">Transcription</keyword>
<dbReference type="Proteomes" id="UP000295680">
    <property type="component" value="Unassembled WGS sequence"/>
</dbReference>
<organism evidence="7 8">
    <name type="scientific">Actinocrispum wychmicini</name>
    <dbReference type="NCBI Taxonomy" id="1213861"/>
    <lineage>
        <taxon>Bacteria</taxon>
        <taxon>Bacillati</taxon>
        <taxon>Actinomycetota</taxon>
        <taxon>Actinomycetes</taxon>
        <taxon>Pseudonocardiales</taxon>
        <taxon>Pseudonocardiaceae</taxon>
        <taxon>Actinocrispum</taxon>
    </lineage>
</organism>
<sequence length="201" mass="22545">MTANIGRMGLRAMPVDPPDGLADRELWKRVAAGDEDAFAQIFRRHLKALWNYANRLTGSAHLAEDITSATFLTAWRKRKDFVLVSESVLPWLYTVAGNLARDEYKSSRRRLRLTRRVADPVAAPDHAQSVVDQIDRFHPVVTAIQQLPTAQRRAAELCLLGELPQKDAAAILGVAEVTLRSTLSRAKARLRDLVTIREARQ</sequence>
<comment type="caution">
    <text evidence="7">The sequence shown here is derived from an EMBL/GenBank/DDBJ whole genome shotgun (WGS) entry which is preliminary data.</text>
</comment>
<dbReference type="Pfam" id="PF04542">
    <property type="entry name" value="Sigma70_r2"/>
    <property type="match status" value="1"/>
</dbReference>
<gene>
    <name evidence="7" type="ORF">EV192_1011548</name>
</gene>
<evidence type="ECO:0000259" key="6">
    <source>
        <dbReference type="Pfam" id="PF08281"/>
    </source>
</evidence>